<accession>A0A7L4UQJ2</accession>
<dbReference type="OrthoDB" id="1521937at2"/>
<comment type="subcellular location">
    <subcellularLocation>
        <location evidence="10">Cell membrane</location>
    </subcellularLocation>
    <subcellularLocation>
        <location evidence="1">Membrane</location>
    </subcellularLocation>
</comment>
<dbReference type="GO" id="GO:0016887">
    <property type="term" value="F:ATP hydrolysis activity"/>
    <property type="evidence" value="ECO:0007669"/>
    <property type="project" value="InterPro"/>
</dbReference>
<dbReference type="InterPro" id="IPR018303">
    <property type="entry name" value="ATPase_P-typ_P_site"/>
</dbReference>
<dbReference type="SFLD" id="SFLDG00002">
    <property type="entry name" value="C1.7:_P-type_atpase_like"/>
    <property type="match status" value="1"/>
</dbReference>
<dbReference type="InterPro" id="IPR051014">
    <property type="entry name" value="Cation_Transport_ATPase_IB"/>
</dbReference>
<dbReference type="EC" id="7.2.2.12" evidence="8"/>
<reference evidence="12 13" key="1">
    <citation type="submission" date="2018-05" db="EMBL/GenBank/DDBJ databases">
        <title>Genomic Encyclopedia of Type Strains, Phase IV (KMG-IV): sequencing the most valuable type-strain genomes for metagenomic binning, comparative biology and taxonomic classification.</title>
        <authorList>
            <person name="Goeker M."/>
        </authorList>
    </citation>
    <scope>NUCLEOTIDE SEQUENCE [LARGE SCALE GENOMIC DNA]</scope>
    <source>
        <strain evidence="12 13">DSM 28579</strain>
    </source>
</reference>
<evidence type="ECO:0000256" key="2">
    <source>
        <dbReference type="ARBA" id="ARBA00006024"/>
    </source>
</evidence>
<keyword evidence="6 10" id="KW-1133">Transmembrane helix</keyword>
<dbReference type="PROSITE" id="PS00154">
    <property type="entry name" value="ATPASE_E1_E2"/>
    <property type="match status" value="1"/>
</dbReference>
<dbReference type="GO" id="GO:0016463">
    <property type="term" value="F:P-type zinc transporter activity"/>
    <property type="evidence" value="ECO:0007669"/>
    <property type="project" value="UniProtKB-EC"/>
</dbReference>
<dbReference type="GO" id="GO:0046872">
    <property type="term" value="F:metal ion binding"/>
    <property type="evidence" value="ECO:0007669"/>
    <property type="project" value="UniProtKB-KW"/>
</dbReference>
<keyword evidence="7 10" id="KW-0472">Membrane</keyword>
<sequence length="654" mass="70710">MCNKSEHNHIHNHPQFNIFGKNTELYFAILSGIFLILGYALSFTSKIDDYLVIIYLISFFFGSFFAIQEAFLKLLKARFEIDLLMVVAAFGAAYLDKWAEGALLLFLFSLGHALEHYALGKAEKAISELGKLMPDVALVRKGNEFVEVPTSELVVGDTVLVKAHEQIAADGVVIAGESSVNQASITGESMPVDKSEMKGESKISFNDIPAEHRVFAGTINGESPLEIKVMRLASQSTVSRMIEMVSEAKAKQSPTQHLTKKIEKYYVPAVLLLVIILGFVFLTGIETLEDSLYRALTVLVASSPCALAISTPGTILSGIARGAKKGVVFKGGAALEDLGSVKAIAFDKTGTLTEGKPQVVDFVLNTITKEDFFALAMSIESFSSHPLAQSIISYSEQFTGPIEIDKNDVEVVNGSGIEAIVNDKRIQIGRISYLIAKVPLEIQKKINVFEEKGYTLVGMGSDSQFLGVIALQDKPKHTAKKMIKRLRKLGIKKIVMLTGDQQAVANTVGKELNISEVFGGLYPEDKVKAIEDLNKRYGKSAMIGDGVNDAPAMATSTVSVAMGAAGSDVALETADIALLSDKISKIPFAVGLSRSAEKIIKQNLYISLGSIAVLIPMALFDITGIGATIVLHEGTTVFVILNALRLLSYNLKEE</sequence>
<dbReference type="PRINTS" id="PR00119">
    <property type="entry name" value="CATATPASE"/>
</dbReference>
<keyword evidence="10" id="KW-0547">Nucleotide-binding</keyword>
<dbReference type="NCBIfam" id="TIGR01494">
    <property type="entry name" value="ATPase_P-type"/>
    <property type="match status" value="1"/>
</dbReference>
<evidence type="ECO:0000256" key="1">
    <source>
        <dbReference type="ARBA" id="ARBA00004370"/>
    </source>
</evidence>
<dbReference type="Gene3D" id="2.70.150.10">
    <property type="entry name" value="Calcium-transporting ATPase, cytoplasmic transduction domain A"/>
    <property type="match status" value="1"/>
</dbReference>
<evidence type="ECO:0000256" key="4">
    <source>
        <dbReference type="ARBA" id="ARBA00022723"/>
    </source>
</evidence>
<evidence type="ECO:0000256" key="9">
    <source>
        <dbReference type="ARBA" id="ARBA00047308"/>
    </source>
</evidence>
<dbReference type="InterPro" id="IPR008250">
    <property type="entry name" value="ATPase_P-typ_transduc_dom_A_sf"/>
</dbReference>
<feature type="transmembrane region" description="Helical" evidence="10">
    <location>
        <begin position="629"/>
        <end position="647"/>
    </location>
</feature>
<feature type="transmembrane region" description="Helical" evidence="10">
    <location>
        <begin position="291"/>
        <end position="316"/>
    </location>
</feature>
<evidence type="ECO:0000256" key="7">
    <source>
        <dbReference type="ARBA" id="ARBA00023136"/>
    </source>
</evidence>
<dbReference type="SUPFAM" id="SSF81665">
    <property type="entry name" value="Calcium ATPase, transmembrane domain M"/>
    <property type="match status" value="1"/>
</dbReference>
<dbReference type="GO" id="GO:0005524">
    <property type="term" value="F:ATP binding"/>
    <property type="evidence" value="ECO:0007669"/>
    <property type="project" value="UniProtKB-UniRule"/>
</dbReference>
<dbReference type="SFLD" id="SFLDS00003">
    <property type="entry name" value="Haloacid_Dehalogenase"/>
    <property type="match status" value="1"/>
</dbReference>
<dbReference type="Pfam" id="PF00702">
    <property type="entry name" value="Hydrolase"/>
    <property type="match status" value="1"/>
</dbReference>
<dbReference type="EMBL" id="QENZ01000003">
    <property type="protein sequence ID" value="PVX52048.1"/>
    <property type="molecule type" value="Genomic_DNA"/>
</dbReference>
<gene>
    <name evidence="12" type="ORF">C7377_0343</name>
</gene>
<dbReference type="InterPro" id="IPR023298">
    <property type="entry name" value="ATPase_P-typ_TM_dom_sf"/>
</dbReference>
<dbReference type="AlphaFoldDB" id="A0A7L4UQJ2"/>
<evidence type="ECO:0000313" key="12">
    <source>
        <dbReference type="EMBL" id="PVX52048.1"/>
    </source>
</evidence>
<dbReference type="SUPFAM" id="SSF56784">
    <property type="entry name" value="HAD-like"/>
    <property type="match status" value="1"/>
</dbReference>
<feature type="transmembrane region" description="Helical" evidence="10">
    <location>
        <begin position="25"/>
        <end position="44"/>
    </location>
</feature>
<dbReference type="Gene3D" id="3.40.1110.10">
    <property type="entry name" value="Calcium-transporting ATPase, cytoplasmic domain N"/>
    <property type="match status" value="1"/>
</dbReference>
<dbReference type="PANTHER" id="PTHR48085">
    <property type="entry name" value="CADMIUM/ZINC-TRANSPORTING ATPASE HMA2-RELATED"/>
    <property type="match status" value="1"/>
</dbReference>
<dbReference type="InterPro" id="IPR027256">
    <property type="entry name" value="P-typ_ATPase_IB"/>
</dbReference>
<dbReference type="InterPro" id="IPR023299">
    <property type="entry name" value="ATPase_P-typ_cyto_dom_N"/>
</dbReference>
<dbReference type="Pfam" id="PF00122">
    <property type="entry name" value="E1-E2_ATPase"/>
    <property type="match status" value="1"/>
</dbReference>
<evidence type="ECO:0000256" key="8">
    <source>
        <dbReference type="ARBA" id="ARBA00039097"/>
    </source>
</evidence>
<dbReference type="NCBIfam" id="TIGR01525">
    <property type="entry name" value="ATPase-IB_hvy"/>
    <property type="match status" value="1"/>
</dbReference>
<keyword evidence="13" id="KW-1185">Reference proteome</keyword>
<dbReference type="InterPro" id="IPR023214">
    <property type="entry name" value="HAD_sf"/>
</dbReference>
<keyword evidence="3 10" id="KW-0812">Transmembrane</keyword>
<comment type="similarity">
    <text evidence="2 10">Belongs to the cation transport ATPase (P-type) (TC 3.A.3) family. Type IB subfamily.</text>
</comment>
<keyword evidence="10" id="KW-1003">Cell membrane</keyword>
<feature type="transmembrane region" description="Helical" evidence="10">
    <location>
        <begin position="604"/>
        <end position="623"/>
    </location>
</feature>
<dbReference type="InterPro" id="IPR001757">
    <property type="entry name" value="P_typ_ATPase"/>
</dbReference>
<comment type="caution">
    <text evidence="12">The sequence shown here is derived from an EMBL/GenBank/DDBJ whole genome shotgun (WGS) entry which is preliminary data.</text>
</comment>
<dbReference type="InterPro" id="IPR044492">
    <property type="entry name" value="P_typ_ATPase_HD_dom"/>
</dbReference>
<keyword evidence="5" id="KW-1278">Translocase</keyword>
<organism evidence="12 13">
    <name type="scientific">Balneicella halophila</name>
    <dbReference type="NCBI Taxonomy" id="1537566"/>
    <lineage>
        <taxon>Bacteria</taxon>
        <taxon>Pseudomonadati</taxon>
        <taxon>Bacteroidota</taxon>
        <taxon>Bacteroidia</taxon>
        <taxon>Bacteroidales</taxon>
        <taxon>Balneicellaceae</taxon>
        <taxon>Balneicella</taxon>
    </lineage>
</organism>
<proteinExistence type="inferred from homology"/>
<dbReference type="RefSeq" id="WP_116495608.1">
    <property type="nucleotide sequence ID" value="NZ_QENZ01000003.1"/>
</dbReference>
<evidence type="ECO:0000259" key="11">
    <source>
        <dbReference type="Pfam" id="PF00122"/>
    </source>
</evidence>
<comment type="catalytic activity">
    <reaction evidence="9">
        <text>Zn(2+)(in) + ATP + H2O = Zn(2+)(out) + ADP + phosphate + H(+)</text>
        <dbReference type="Rhea" id="RHEA:20621"/>
        <dbReference type="ChEBI" id="CHEBI:15377"/>
        <dbReference type="ChEBI" id="CHEBI:15378"/>
        <dbReference type="ChEBI" id="CHEBI:29105"/>
        <dbReference type="ChEBI" id="CHEBI:30616"/>
        <dbReference type="ChEBI" id="CHEBI:43474"/>
        <dbReference type="ChEBI" id="CHEBI:456216"/>
        <dbReference type="EC" id="7.2.2.12"/>
    </reaction>
</comment>
<evidence type="ECO:0000256" key="10">
    <source>
        <dbReference type="RuleBase" id="RU362081"/>
    </source>
</evidence>
<dbReference type="GO" id="GO:0005886">
    <property type="term" value="C:plasma membrane"/>
    <property type="evidence" value="ECO:0007669"/>
    <property type="project" value="UniProtKB-SubCell"/>
</dbReference>
<evidence type="ECO:0000256" key="3">
    <source>
        <dbReference type="ARBA" id="ARBA00022692"/>
    </source>
</evidence>
<dbReference type="SFLD" id="SFLDF00027">
    <property type="entry name" value="p-type_atpase"/>
    <property type="match status" value="1"/>
</dbReference>
<evidence type="ECO:0000256" key="5">
    <source>
        <dbReference type="ARBA" id="ARBA00022967"/>
    </source>
</evidence>
<keyword evidence="10" id="KW-0067">ATP-binding</keyword>
<feature type="transmembrane region" description="Helical" evidence="10">
    <location>
        <begin position="265"/>
        <end position="285"/>
    </location>
</feature>
<dbReference type="Gene3D" id="3.40.50.1000">
    <property type="entry name" value="HAD superfamily/HAD-like"/>
    <property type="match status" value="1"/>
</dbReference>
<feature type="domain" description="P-type ATPase A" evidence="11">
    <location>
        <begin position="132"/>
        <end position="245"/>
    </location>
</feature>
<dbReference type="SUPFAM" id="SSF81653">
    <property type="entry name" value="Calcium ATPase, transduction domain A"/>
    <property type="match status" value="1"/>
</dbReference>
<dbReference type="InterPro" id="IPR036412">
    <property type="entry name" value="HAD-like_sf"/>
</dbReference>
<protein>
    <recommendedName>
        <fullName evidence="8">P-type Zn(2+) transporter</fullName>
        <ecNumber evidence="8">7.2.2.12</ecNumber>
    </recommendedName>
</protein>
<evidence type="ECO:0000256" key="6">
    <source>
        <dbReference type="ARBA" id="ARBA00022989"/>
    </source>
</evidence>
<keyword evidence="4 10" id="KW-0479">Metal-binding</keyword>
<dbReference type="PANTHER" id="PTHR48085:SF5">
    <property type="entry name" value="CADMIUM_ZINC-TRANSPORTING ATPASE HMA4-RELATED"/>
    <property type="match status" value="1"/>
</dbReference>
<feature type="transmembrane region" description="Helical" evidence="10">
    <location>
        <begin position="50"/>
        <end position="67"/>
    </location>
</feature>
<evidence type="ECO:0000313" key="13">
    <source>
        <dbReference type="Proteomes" id="UP000251835"/>
    </source>
</evidence>
<dbReference type="Proteomes" id="UP000251835">
    <property type="component" value="Unassembled WGS sequence"/>
</dbReference>
<dbReference type="InterPro" id="IPR059000">
    <property type="entry name" value="ATPase_P-type_domA"/>
</dbReference>
<name>A0A7L4UQJ2_BALHA</name>